<reference evidence="1 2" key="1">
    <citation type="submission" date="2019-01" db="EMBL/GenBank/DDBJ databases">
        <title>Weissella sp. nov., a novel lactic acid bacterium isolated from animal feces.</title>
        <authorList>
            <person name="Wang L.-T."/>
        </authorList>
    </citation>
    <scope>NUCLEOTIDE SEQUENCE [LARGE SCALE GENOMIC DNA]</scope>
    <source>
        <strain evidence="1 2">8H-2</strain>
    </source>
</reference>
<dbReference type="AlphaFoldDB" id="A0A6C2C7M9"/>
<name>A0A6C2C7M9_9LACO</name>
<dbReference type="RefSeq" id="WP_148622473.1">
    <property type="nucleotide sequence ID" value="NZ_SDGZ01000013.1"/>
</dbReference>
<proteinExistence type="predicted"/>
<evidence type="ECO:0000313" key="1">
    <source>
        <dbReference type="EMBL" id="TYC49914.1"/>
    </source>
</evidence>
<keyword evidence="2" id="KW-1185">Reference proteome</keyword>
<dbReference type="EMBL" id="SDGZ01000013">
    <property type="protein sequence ID" value="TYC49914.1"/>
    <property type="molecule type" value="Genomic_DNA"/>
</dbReference>
<accession>A0A6C2C7M9</accession>
<gene>
    <name evidence="1" type="ORF">ESZ50_04810</name>
</gene>
<dbReference type="OrthoDB" id="568480at2"/>
<sequence>MKVTHTGIEDAWQIKEIFGHDAQKWDWPVWVIEALDKGTRSQENSIEWDHGILTVRGKDANLGFGEVDDWLLKNARGDLYVVSKEEFWADYKVVITKDGQ</sequence>
<protein>
    <submittedName>
        <fullName evidence="1">Uncharacterized protein</fullName>
    </submittedName>
</protein>
<evidence type="ECO:0000313" key="2">
    <source>
        <dbReference type="Proteomes" id="UP000371977"/>
    </source>
</evidence>
<organism evidence="1 2">
    <name type="scientific">Weissella muntiaci</name>
    <dbReference type="NCBI Taxonomy" id="2508881"/>
    <lineage>
        <taxon>Bacteria</taxon>
        <taxon>Bacillati</taxon>
        <taxon>Bacillota</taxon>
        <taxon>Bacilli</taxon>
        <taxon>Lactobacillales</taxon>
        <taxon>Lactobacillaceae</taxon>
        <taxon>Weissella</taxon>
    </lineage>
</organism>
<dbReference type="Proteomes" id="UP000371977">
    <property type="component" value="Unassembled WGS sequence"/>
</dbReference>
<comment type="caution">
    <text evidence="1">The sequence shown here is derived from an EMBL/GenBank/DDBJ whole genome shotgun (WGS) entry which is preliminary data.</text>
</comment>